<dbReference type="PROSITE" id="PS50157">
    <property type="entry name" value="ZINC_FINGER_C2H2_2"/>
    <property type="match status" value="1"/>
</dbReference>
<proteinExistence type="predicted"/>
<dbReference type="GO" id="GO:0008270">
    <property type="term" value="F:zinc ion binding"/>
    <property type="evidence" value="ECO:0007669"/>
    <property type="project" value="UniProtKB-KW"/>
</dbReference>
<keyword evidence="1" id="KW-0863">Zinc-finger</keyword>
<dbReference type="InParanoid" id="A0A7M7IRF9"/>
<sequence length="112" mass="13242">MFTRIRCKTDTLFIPCDDIPETLAESPELHFSIVSTESLCGDGKKLESSVNQCEKCGKSYKRHCSLIRHKKYECDQPPRFKCRYCEYWAKYRTHLLTHIAHRHKGKLKDVDY</sequence>
<keyword evidence="1" id="KW-0862">Zinc</keyword>
<dbReference type="SMR" id="A0A7M7IRF9"/>
<dbReference type="GeneID" id="107981102"/>
<evidence type="ECO:0000313" key="3">
    <source>
        <dbReference type="EnsemblMetazoa" id="XP_016841091"/>
    </source>
</evidence>
<organism evidence="3 4">
    <name type="scientific">Nasonia vitripennis</name>
    <name type="common">Parasitic wasp</name>
    <dbReference type="NCBI Taxonomy" id="7425"/>
    <lineage>
        <taxon>Eukaryota</taxon>
        <taxon>Metazoa</taxon>
        <taxon>Ecdysozoa</taxon>
        <taxon>Arthropoda</taxon>
        <taxon>Hexapoda</taxon>
        <taxon>Insecta</taxon>
        <taxon>Pterygota</taxon>
        <taxon>Neoptera</taxon>
        <taxon>Endopterygota</taxon>
        <taxon>Hymenoptera</taxon>
        <taxon>Apocrita</taxon>
        <taxon>Proctotrupomorpha</taxon>
        <taxon>Chalcidoidea</taxon>
        <taxon>Pteromalidae</taxon>
        <taxon>Pteromalinae</taxon>
        <taxon>Nasonia</taxon>
    </lineage>
</organism>
<dbReference type="Gene3D" id="3.30.160.60">
    <property type="entry name" value="Classic Zinc Finger"/>
    <property type="match status" value="1"/>
</dbReference>
<dbReference type="AlphaFoldDB" id="A0A7M7IRF9"/>
<feature type="domain" description="C2H2-type" evidence="2">
    <location>
        <begin position="51"/>
        <end position="78"/>
    </location>
</feature>
<reference evidence="3" key="1">
    <citation type="submission" date="2021-01" db="UniProtKB">
        <authorList>
            <consortium name="EnsemblMetazoa"/>
        </authorList>
    </citation>
    <scope>IDENTIFICATION</scope>
</reference>
<evidence type="ECO:0000256" key="1">
    <source>
        <dbReference type="PROSITE-ProRule" id="PRU00042"/>
    </source>
</evidence>
<dbReference type="Proteomes" id="UP000002358">
    <property type="component" value="Chromosome 5"/>
</dbReference>
<dbReference type="SMART" id="SM00355">
    <property type="entry name" value="ZnF_C2H2"/>
    <property type="match status" value="2"/>
</dbReference>
<accession>A0A7M7IRF9</accession>
<keyword evidence="4" id="KW-1185">Reference proteome</keyword>
<protein>
    <recommendedName>
        <fullName evidence="2">C2H2-type domain-containing protein</fullName>
    </recommendedName>
</protein>
<dbReference type="EnsemblMetazoa" id="XM_016985602">
    <property type="protein sequence ID" value="XP_016841091"/>
    <property type="gene ID" value="LOC107981102"/>
</dbReference>
<dbReference type="OrthoDB" id="3437960at2759"/>
<dbReference type="InterPro" id="IPR013087">
    <property type="entry name" value="Znf_C2H2_type"/>
</dbReference>
<dbReference type="KEGG" id="nvi:107981102"/>
<dbReference type="RefSeq" id="XP_016841091.1">
    <property type="nucleotide sequence ID" value="XM_016985602.3"/>
</dbReference>
<keyword evidence="1" id="KW-0479">Metal-binding</keyword>
<evidence type="ECO:0000259" key="2">
    <source>
        <dbReference type="PROSITE" id="PS50157"/>
    </source>
</evidence>
<name>A0A7M7IRF9_NASVI</name>
<evidence type="ECO:0000313" key="4">
    <source>
        <dbReference type="Proteomes" id="UP000002358"/>
    </source>
</evidence>